<organism evidence="1 2">
    <name type="scientific">Corynebacterium phage Poushou</name>
    <dbReference type="NCBI Taxonomy" id="2015851"/>
    <lineage>
        <taxon>Viruses</taxon>
        <taxon>Duplodnaviria</taxon>
        <taxon>Heunggongvirae</taxon>
        <taxon>Uroviricota</taxon>
        <taxon>Caudoviricetes</taxon>
        <taxon>Poushouvirus</taxon>
        <taxon>Poushouvirus Poushou</taxon>
    </lineage>
</organism>
<accession>A0A220NQS4</accession>
<reference evidence="1" key="1">
    <citation type="submission" date="2017-06" db="EMBL/GenBank/DDBJ databases">
        <authorList>
            <person name="Guerrero Bustamante C.A."/>
            <person name="Bowman C.A."/>
            <person name="Russell D.A."/>
            <person name="Pope W.A."/>
            <person name="Jacobs-Sera D."/>
            <person name="Hatfull G.F."/>
        </authorList>
    </citation>
    <scope>NUCLEOTIDE SEQUENCE [LARGE SCALE GENOMIC DNA]</scope>
</reference>
<sequence length="44" mass="4933">MIGDRKTLREMLVMMLPAEPSASQLAKLAAAVFDQETTYFRVTT</sequence>
<keyword evidence="2" id="KW-1185">Reference proteome</keyword>
<dbReference type="KEGG" id="vg:40104354"/>
<proteinExistence type="predicted"/>
<dbReference type="EMBL" id="MF197383">
    <property type="protein sequence ID" value="ASJ78987.1"/>
    <property type="molecule type" value="Genomic_DNA"/>
</dbReference>
<evidence type="ECO:0000313" key="2">
    <source>
        <dbReference type="Proteomes" id="UP000226097"/>
    </source>
</evidence>
<dbReference type="RefSeq" id="YP_009626540.1">
    <property type="nucleotide sequence ID" value="NC_042139.2"/>
</dbReference>
<protein>
    <submittedName>
        <fullName evidence="1">Uncharacterized protein</fullName>
    </submittedName>
</protein>
<evidence type="ECO:0000313" key="1">
    <source>
        <dbReference type="EMBL" id="ASJ78987.1"/>
    </source>
</evidence>
<name>A0A220NQS4_9CAUD</name>
<gene>
    <name evidence="1" type="primary">28</name>
    <name evidence="1" type="ORF">PBI_POUSHOU_28</name>
</gene>
<dbReference type="GeneID" id="40104354"/>
<dbReference type="Proteomes" id="UP000226097">
    <property type="component" value="Segment"/>
</dbReference>